<accession>U3GSQ4</accession>
<protein>
    <submittedName>
        <fullName evidence="7">30S ribosomal protein S3</fullName>
    </submittedName>
</protein>
<keyword evidence="5" id="KW-0687">Ribonucleoprotein</keyword>
<dbReference type="AlphaFoldDB" id="U3GSQ4"/>
<evidence type="ECO:0000259" key="6">
    <source>
        <dbReference type="PROSITE" id="PS50823"/>
    </source>
</evidence>
<sequence length="212" mass="23471">MGQKVNPIALRLGIHQGFKSIGFYPKKMYASIVLQDIRIREALFKKLRPAGVGDVIIERSLSSIKLTIYVTRPGIVIGRGGTGLEELKKFIVKMLGITKKDKNAKKIELKVEPIKEPNLSAYLVASNISEQLIRRMPHKRVMKQAIDRVMSAGGKGVRVVLSGRIGGAEIGRRERLQAGKLSLSTIREDIDFAVVPALTKSGYVGVKVWINR</sequence>
<evidence type="ECO:0000256" key="1">
    <source>
        <dbReference type="ARBA" id="ARBA00010761"/>
    </source>
</evidence>
<dbReference type="Pfam" id="PF00189">
    <property type="entry name" value="Ribosomal_S3_C"/>
    <property type="match status" value="1"/>
</dbReference>
<dbReference type="InterPro" id="IPR001351">
    <property type="entry name" value="Ribosomal_uS3_C"/>
</dbReference>
<organism evidence="7">
    <name type="scientific">uncultured organism</name>
    <dbReference type="NCBI Taxonomy" id="155900"/>
    <lineage>
        <taxon>unclassified sequences</taxon>
        <taxon>environmental samples</taxon>
    </lineage>
</organism>
<dbReference type="InterPro" id="IPR018280">
    <property type="entry name" value="Ribosomal_uS3_CS"/>
</dbReference>
<reference evidence="7" key="1">
    <citation type="journal article" date="2015" name="Nat. Commun.">
        <title>Diverse, uncultivated ultra-small bacterial cells in groundwater.</title>
        <authorList>
            <person name="Luef B."/>
            <person name="Frischkorn K.R."/>
            <person name="Wrighton K.C."/>
            <person name="Holman H.-Y.N."/>
            <person name="Birarda G."/>
            <person name="Thomas B.C."/>
            <person name="Singh A."/>
            <person name="Williams K.H."/>
            <person name="Siegerist C.E."/>
            <person name="Tringe S.G."/>
            <person name="Downing K.H."/>
            <person name="Comolli L.R."/>
            <person name="Banfield J.F."/>
        </authorList>
    </citation>
    <scope>NUCLEOTIDE SEQUENCE</scope>
</reference>
<keyword evidence="2" id="KW-0699">rRNA-binding</keyword>
<proteinExistence type="inferred from homology"/>
<dbReference type="InterPro" id="IPR005704">
    <property type="entry name" value="Ribosomal_uS3_bac-typ"/>
</dbReference>
<dbReference type="GO" id="GO:1990904">
    <property type="term" value="C:ribonucleoprotein complex"/>
    <property type="evidence" value="ECO:0007669"/>
    <property type="project" value="UniProtKB-KW"/>
</dbReference>
<name>U3GSQ4_9ZZZZ</name>
<dbReference type="InterPro" id="IPR057258">
    <property type="entry name" value="Ribosomal_uS3"/>
</dbReference>
<dbReference type="PANTHER" id="PTHR11760:SF19">
    <property type="entry name" value="SMALL RIBOSOMAL SUBUNIT PROTEIN US3C"/>
    <property type="match status" value="1"/>
</dbReference>
<dbReference type="InterPro" id="IPR009019">
    <property type="entry name" value="KH_sf_prok-type"/>
</dbReference>
<dbReference type="SUPFAM" id="SSF54814">
    <property type="entry name" value="Prokaryotic type KH domain (KH-domain type II)"/>
    <property type="match status" value="1"/>
</dbReference>
<evidence type="ECO:0000313" key="7">
    <source>
        <dbReference type="EMBL" id="AGT99686.1"/>
    </source>
</evidence>
<dbReference type="Gene3D" id="3.30.1140.32">
    <property type="entry name" value="Ribosomal protein S3, C-terminal domain"/>
    <property type="match status" value="1"/>
</dbReference>
<evidence type="ECO:0000256" key="5">
    <source>
        <dbReference type="ARBA" id="ARBA00023274"/>
    </source>
</evidence>
<dbReference type="InterPro" id="IPR004044">
    <property type="entry name" value="KH_dom_type_2"/>
</dbReference>
<dbReference type="NCBIfam" id="TIGR01009">
    <property type="entry name" value="rpsC_bact"/>
    <property type="match status" value="1"/>
</dbReference>
<dbReference type="InterPro" id="IPR015946">
    <property type="entry name" value="KH_dom-like_a/b"/>
</dbReference>
<dbReference type="InterPro" id="IPR036419">
    <property type="entry name" value="Ribosomal_S3_C_sf"/>
</dbReference>
<evidence type="ECO:0000256" key="4">
    <source>
        <dbReference type="ARBA" id="ARBA00022980"/>
    </source>
</evidence>
<keyword evidence="4 7" id="KW-0689">Ribosomal protein</keyword>
<dbReference type="Pfam" id="PF07650">
    <property type="entry name" value="KH_2"/>
    <property type="match status" value="1"/>
</dbReference>
<evidence type="ECO:0000256" key="3">
    <source>
        <dbReference type="ARBA" id="ARBA00022884"/>
    </source>
</evidence>
<dbReference type="CDD" id="cd02412">
    <property type="entry name" value="KH-II_30S_S3"/>
    <property type="match status" value="1"/>
</dbReference>
<dbReference type="GO" id="GO:0003735">
    <property type="term" value="F:structural constituent of ribosome"/>
    <property type="evidence" value="ECO:0007669"/>
    <property type="project" value="InterPro"/>
</dbReference>
<dbReference type="EMBL" id="KC999189">
    <property type="protein sequence ID" value="AGT99686.1"/>
    <property type="molecule type" value="Genomic_DNA"/>
</dbReference>
<keyword evidence="3" id="KW-0694">RNA-binding</keyword>
<comment type="similarity">
    <text evidence="1">Belongs to the universal ribosomal protein uS3 family.</text>
</comment>
<dbReference type="SUPFAM" id="SSF54821">
    <property type="entry name" value="Ribosomal protein S3 C-terminal domain"/>
    <property type="match status" value="1"/>
</dbReference>
<dbReference type="FunFam" id="3.30.300.20:FF:000001">
    <property type="entry name" value="30S ribosomal protein S3"/>
    <property type="match status" value="1"/>
</dbReference>
<dbReference type="Gene3D" id="3.30.300.20">
    <property type="match status" value="1"/>
</dbReference>
<feature type="domain" description="KH type-2" evidence="6">
    <location>
        <begin position="39"/>
        <end position="115"/>
    </location>
</feature>
<evidence type="ECO:0000256" key="2">
    <source>
        <dbReference type="ARBA" id="ARBA00022730"/>
    </source>
</evidence>
<dbReference type="HAMAP" id="MF_01309_B">
    <property type="entry name" value="Ribosomal_uS3_B"/>
    <property type="match status" value="1"/>
</dbReference>
<dbReference type="PROSITE" id="PS50823">
    <property type="entry name" value="KH_TYPE_2"/>
    <property type="match status" value="1"/>
</dbReference>
<dbReference type="PANTHER" id="PTHR11760">
    <property type="entry name" value="30S/40S RIBOSOMAL PROTEIN S3"/>
    <property type="match status" value="1"/>
</dbReference>
<dbReference type="PROSITE" id="PS00548">
    <property type="entry name" value="RIBOSOMAL_S3"/>
    <property type="match status" value="1"/>
</dbReference>
<dbReference type="GO" id="GO:0019843">
    <property type="term" value="F:rRNA binding"/>
    <property type="evidence" value="ECO:0007669"/>
    <property type="project" value="UniProtKB-KW"/>
</dbReference>